<sequence length="99" mass="11099">MVDFGNTLKSLRLQKNMTQAQLSQKLGLTKSVISAYETGLRLPSYDVLIHISKIFNVSTDYLLGVEQKQNVDFSGLTEDEISAILHLIKVMKRNRSGVT</sequence>
<evidence type="ECO:0000313" key="4">
    <source>
        <dbReference type="Proteomes" id="UP000821846"/>
    </source>
</evidence>
<dbReference type="InterPro" id="IPR010982">
    <property type="entry name" value="Lambda_DNA-bd_dom_sf"/>
</dbReference>
<dbReference type="SMART" id="SM00530">
    <property type="entry name" value="HTH_XRE"/>
    <property type="match status" value="1"/>
</dbReference>
<dbReference type="Pfam" id="PF01381">
    <property type="entry name" value="HTH_3"/>
    <property type="match status" value="1"/>
</dbReference>
<dbReference type="Proteomes" id="UP000821846">
    <property type="component" value="Unassembled WGS sequence"/>
</dbReference>
<reference evidence="3 4" key="1">
    <citation type="journal article" date="2020" name="Cell Host Microbe">
        <title>Functional and Genomic Variation between Human-Derived Isolates of Lachnospiraceae Reveals Inter- and Intra-Species Diversity.</title>
        <authorList>
            <person name="Sorbara M.T."/>
            <person name="Littmann E.R."/>
            <person name="Fontana E."/>
            <person name="Moody T.U."/>
            <person name="Kohout C.E."/>
            <person name="Gjonbalaj M."/>
            <person name="Eaton V."/>
            <person name="Seok R."/>
            <person name="Leiner I.M."/>
            <person name="Pamer E.G."/>
        </authorList>
    </citation>
    <scope>NUCLEOTIDE SEQUENCE [LARGE SCALE GENOMIC DNA]</scope>
    <source>
        <strain evidence="3 4">MSK.14.16</strain>
    </source>
</reference>
<feature type="domain" description="HTH cro/C1-type" evidence="2">
    <location>
        <begin position="8"/>
        <end position="62"/>
    </location>
</feature>
<keyword evidence="1" id="KW-0238">DNA-binding</keyword>
<evidence type="ECO:0000313" key="3">
    <source>
        <dbReference type="EMBL" id="NSG30164.1"/>
    </source>
</evidence>
<dbReference type="PANTHER" id="PTHR46558">
    <property type="entry name" value="TRACRIPTIONAL REGULATORY PROTEIN-RELATED-RELATED"/>
    <property type="match status" value="1"/>
</dbReference>
<evidence type="ECO:0000259" key="2">
    <source>
        <dbReference type="PROSITE" id="PS50943"/>
    </source>
</evidence>
<name>A0ABX2GX46_9FIRM</name>
<dbReference type="Gene3D" id="1.10.260.40">
    <property type="entry name" value="lambda repressor-like DNA-binding domains"/>
    <property type="match status" value="1"/>
</dbReference>
<gene>
    <name evidence="3" type="ORF">HFM93_07750</name>
</gene>
<evidence type="ECO:0000256" key="1">
    <source>
        <dbReference type="ARBA" id="ARBA00023125"/>
    </source>
</evidence>
<accession>A0ABX2GX46</accession>
<dbReference type="RefSeq" id="WP_173866334.1">
    <property type="nucleotide sequence ID" value="NZ_JAAWUU010000023.1"/>
</dbReference>
<keyword evidence="4" id="KW-1185">Reference proteome</keyword>
<dbReference type="CDD" id="cd00093">
    <property type="entry name" value="HTH_XRE"/>
    <property type="match status" value="1"/>
</dbReference>
<dbReference type="PROSITE" id="PS50943">
    <property type="entry name" value="HTH_CROC1"/>
    <property type="match status" value="1"/>
</dbReference>
<proteinExistence type="predicted"/>
<comment type="caution">
    <text evidence="3">The sequence shown here is derived from an EMBL/GenBank/DDBJ whole genome shotgun (WGS) entry which is preliminary data.</text>
</comment>
<dbReference type="EMBL" id="JAAWUZ010000023">
    <property type="protein sequence ID" value="NSG30164.1"/>
    <property type="molecule type" value="Genomic_DNA"/>
</dbReference>
<protein>
    <submittedName>
        <fullName evidence="3">Helix-turn-helix transcriptional regulator</fullName>
    </submittedName>
</protein>
<dbReference type="PANTHER" id="PTHR46558:SF14">
    <property type="entry name" value="HTH-TYPE TRANSCRIPTIONAL REGULATOR ANSR"/>
    <property type="match status" value="1"/>
</dbReference>
<dbReference type="InterPro" id="IPR001387">
    <property type="entry name" value="Cro/C1-type_HTH"/>
</dbReference>
<organism evidence="3 4">
    <name type="scientific">Faecalicatena fissicatena</name>
    <dbReference type="NCBI Taxonomy" id="290055"/>
    <lineage>
        <taxon>Bacteria</taxon>
        <taxon>Bacillati</taxon>
        <taxon>Bacillota</taxon>
        <taxon>Clostridia</taxon>
        <taxon>Lachnospirales</taxon>
        <taxon>Lachnospiraceae</taxon>
        <taxon>Faecalicatena</taxon>
    </lineage>
</organism>
<dbReference type="SUPFAM" id="SSF47413">
    <property type="entry name" value="lambda repressor-like DNA-binding domains"/>
    <property type="match status" value="1"/>
</dbReference>